<dbReference type="GO" id="GO:0051539">
    <property type="term" value="F:4 iron, 4 sulfur cluster binding"/>
    <property type="evidence" value="ECO:0007669"/>
    <property type="project" value="UniProtKB-KW"/>
</dbReference>
<dbReference type="AlphaFoldDB" id="A0A2M6W5K6"/>
<name>A0A2M6W5K6_9BACT</name>
<keyword evidence="2" id="KW-0004">4Fe-4S</keyword>
<dbReference type="SFLD" id="SFLDG01082">
    <property type="entry name" value="B12-binding_domain_containing"/>
    <property type="match status" value="1"/>
</dbReference>
<evidence type="ECO:0000256" key="7">
    <source>
        <dbReference type="ARBA" id="ARBA00023014"/>
    </source>
</evidence>
<evidence type="ECO:0000313" key="10">
    <source>
        <dbReference type="EMBL" id="PIT88020.1"/>
    </source>
</evidence>
<dbReference type="Pfam" id="PF00919">
    <property type="entry name" value="UPF0004"/>
    <property type="match status" value="1"/>
</dbReference>
<dbReference type="GO" id="GO:0035598">
    <property type="term" value="F:tRNA (N(6)-L-threonylcarbamoyladenosine(37)-C(2))-methylthiotransferase activity"/>
    <property type="evidence" value="ECO:0007669"/>
    <property type="project" value="TreeGrafter"/>
</dbReference>
<keyword evidence="4" id="KW-0949">S-adenosyl-L-methionine</keyword>
<dbReference type="PANTHER" id="PTHR11918:SF45">
    <property type="entry name" value="THREONYLCARBAMOYLADENOSINE TRNA METHYLTHIOTRANSFERASE"/>
    <property type="match status" value="1"/>
</dbReference>
<sequence>MKTVFHNMKISFYTIGCKLNQAETEELKKTLQQQGFSTVPFGKEDVCVIRACAVTCNASQTTREIIRQVKRRGTYTITVGCLENKNLPEINFIAKNNNEIIQHLQQLNKKYLCKPNKTLVTKNTLSKKTRALIKIQTGCNFNCAYCAIPSFRGRSSSIPNDEIINKIKELEKGKYKEIVLTGVNICQYNNNGLKLHTLLKKILLKTNIPRLRLGSLDPRLISDQLIKTLKNERLMPHWHLSLQSGSDSTLKRMNRGYNTKQYSKIIEKIRKINPLFSFTTDIIVGFPGETDKEFNETCAFVKKIGFTKIHIFPYSIRPNTLAETMKNHLQDKIKTERVKILTDLAQKTADEYRKKIIGLKRPILFEQKIANRWYGYSPEYLRVGYCSVKNLKNQIKIIKI</sequence>
<evidence type="ECO:0000256" key="5">
    <source>
        <dbReference type="ARBA" id="ARBA00022723"/>
    </source>
</evidence>
<dbReference type="InterPro" id="IPR013848">
    <property type="entry name" value="Methylthiotransferase_N"/>
</dbReference>
<dbReference type="InterPro" id="IPR006638">
    <property type="entry name" value="Elp3/MiaA/NifB-like_rSAM"/>
</dbReference>
<keyword evidence="7" id="KW-0411">Iron-sulfur</keyword>
<dbReference type="GO" id="GO:0046872">
    <property type="term" value="F:metal ion binding"/>
    <property type="evidence" value="ECO:0007669"/>
    <property type="project" value="UniProtKB-KW"/>
</dbReference>
<dbReference type="NCBIfam" id="TIGR00089">
    <property type="entry name" value="MiaB/RimO family radical SAM methylthiotransferase"/>
    <property type="match status" value="1"/>
</dbReference>
<evidence type="ECO:0000259" key="9">
    <source>
        <dbReference type="PROSITE" id="PS51918"/>
    </source>
</evidence>
<evidence type="ECO:0000259" key="8">
    <source>
        <dbReference type="PROSITE" id="PS51449"/>
    </source>
</evidence>
<dbReference type="InterPro" id="IPR023404">
    <property type="entry name" value="rSAM_horseshoe"/>
</dbReference>
<protein>
    <submittedName>
        <fullName evidence="10">tRNA (N(6)-L-threonylcarbamoyladenosine(37)-C(2))-methylthiotransferase MtaB</fullName>
    </submittedName>
</protein>
<dbReference type="InterPro" id="IPR038135">
    <property type="entry name" value="Methylthiotransferase_N_sf"/>
</dbReference>
<dbReference type="Gene3D" id="3.40.50.12160">
    <property type="entry name" value="Methylthiotransferase, N-terminal domain"/>
    <property type="match status" value="1"/>
</dbReference>
<dbReference type="NCBIfam" id="TIGR01579">
    <property type="entry name" value="MiaB-like-C"/>
    <property type="match status" value="1"/>
</dbReference>
<dbReference type="EMBL" id="PFBV01000006">
    <property type="protein sequence ID" value="PIT88020.1"/>
    <property type="molecule type" value="Genomic_DNA"/>
</dbReference>
<evidence type="ECO:0000256" key="3">
    <source>
        <dbReference type="ARBA" id="ARBA00022679"/>
    </source>
</evidence>
<keyword evidence="3 10" id="KW-0808">Transferase</keyword>
<dbReference type="InterPro" id="IPR005839">
    <property type="entry name" value="Methylthiotransferase"/>
</dbReference>
<dbReference type="InterPro" id="IPR058240">
    <property type="entry name" value="rSAM_sf"/>
</dbReference>
<feature type="domain" description="MTTase N-terminal" evidence="8">
    <location>
        <begin position="8"/>
        <end position="109"/>
    </location>
</feature>
<dbReference type="SFLD" id="SFLDS00029">
    <property type="entry name" value="Radical_SAM"/>
    <property type="match status" value="1"/>
</dbReference>
<keyword evidence="6" id="KW-0408">Iron</keyword>
<dbReference type="Proteomes" id="UP000231426">
    <property type="component" value="Unassembled WGS sequence"/>
</dbReference>
<gene>
    <name evidence="10" type="ORF">COU29_04420</name>
</gene>
<reference evidence="11" key="1">
    <citation type="submission" date="2017-09" db="EMBL/GenBank/DDBJ databases">
        <title>Depth-based differentiation of microbial function through sediment-hosted aquifers and enrichment of novel symbionts in the deep terrestrial subsurface.</title>
        <authorList>
            <person name="Probst A.J."/>
            <person name="Ladd B."/>
            <person name="Jarett J.K."/>
            <person name="Geller-Mcgrath D.E."/>
            <person name="Sieber C.M.K."/>
            <person name="Emerson J.B."/>
            <person name="Anantharaman K."/>
            <person name="Thomas B.C."/>
            <person name="Malmstrom R."/>
            <person name="Stieglmeier M."/>
            <person name="Klingl A."/>
            <person name="Woyke T."/>
            <person name="Ryan C.M."/>
            <person name="Banfield J.F."/>
        </authorList>
    </citation>
    <scope>NUCLEOTIDE SEQUENCE [LARGE SCALE GENOMIC DNA]</scope>
</reference>
<evidence type="ECO:0000256" key="6">
    <source>
        <dbReference type="ARBA" id="ARBA00023004"/>
    </source>
</evidence>
<organism evidence="10 11">
    <name type="scientific">Candidatus Magasanikbacteria bacterium CG10_big_fil_rev_8_21_14_0_10_36_32</name>
    <dbReference type="NCBI Taxonomy" id="1974646"/>
    <lineage>
        <taxon>Bacteria</taxon>
        <taxon>Candidatus Magasanikiibacteriota</taxon>
    </lineage>
</organism>
<proteinExistence type="predicted"/>
<dbReference type="InterPro" id="IPR020612">
    <property type="entry name" value="Methylthiotransferase_CS"/>
</dbReference>
<dbReference type="SUPFAM" id="SSF102114">
    <property type="entry name" value="Radical SAM enzymes"/>
    <property type="match status" value="1"/>
</dbReference>
<evidence type="ECO:0000313" key="11">
    <source>
        <dbReference type="Proteomes" id="UP000231426"/>
    </source>
</evidence>
<dbReference type="PROSITE" id="PS51449">
    <property type="entry name" value="MTTASE_N"/>
    <property type="match status" value="1"/>
</dbReference>
<dbReference type="Pfam" id="PF04055">
    <property type="entry name" value="Radical_SAM"/>
    <property type="match status" value="1"/>
</dbReference>
<dbReference type="CDD" id="cd01335">
    <property type="entry name" value="Radical_SAM"/>
    <property type="match status" value="1"/>
</dbReference>
<keyword evidence="5" id="KW-0479">Metal-binding</keyword>
<feature type="domain" description="Radical SAM core" evidence="9">
    <location>
        <begin position="125"/>
        <end position="351"/>
    </location>
</feature>
<evidence type="ECO:0000256" key="1">
    <source>
        <dbReference type="ARBA" id="ARBA00001966"/>
    </source>
</evidence>
<dbReference type="SMART" id="SM00729">
    <property type="entry name" value="Elp3"/>
    <property type="match status" value="1"/>
</dbReference>
<dbReference type="PROSITE" id="PS51918">
    <property type="entry name" value="RADICAL_SAM"/>
    <property type="match status" value="1"/>
</dbReference>
<dbReference type="PROSITE" id="PS01278">
    <property type="entry name" value="MTTASE_RADICAL"/>
    <property type="match status" value="1"/>
</dbReference>
<accession>A0A2M6W5K6</accession>
<comment type="cofactor">
    <cofactor evidence="1">
        <name>[4Fe-4S] cluster</name>
        <dbReference type="ChEBI" id="CHEBI:49883"/>
    </cofactor>
</comment>
<dbReference type="InterPro" id="IPR006467">
    <property type="entry name" value="MiaB-like_bact"/>
</dbReference>
<dbReference type="InterPro" id="IPR007197">
    <property type="entry name" value="rSAM"/>
</dbReference>
<evidence type="ECO:0000256" key="4">
    <source>
        <dbReference type="ARBA" id="ARBA00022691"/>
    </source>
</evidence>
<comment type="caution">
    <text evidence="10">The sequence shown here is derived from an EMBL/GenBank/DDBJ whole genome shotgun (WGS) entry which is preliminary data.</text>
</comment>
<evidence type="ECO:0000256" key="2">
    <source>
        <dbReference type="ARBA" id="ARBA00022485"/>
    </source>
</evidence>
<dbReference type="Gene3D" id="3.80.30.20">
    <property type="entry name" value="tm_1862 like domain"/>
    <property type="match status" value="1"/>
</dbReference>
<dbReference type="PANTHER" id="PTHR11918">
    <property type="entry name" value="RADICAL SAM PROTEINS"/>
    <property type="match status" value="1"/>
</dbReference>